<name>A0ABW3BVR0_9FLAO</name>
<dbReference type="SUPFAM" id="SSF53187">
    <property type="entry name" value="Zn-dependent exopeptidases"/>
    <property type="match status" value="1"/>
</dbReference>
<dbReference type="Proteomes" id="UP001597011">
    <property type="component" value="Unassembled WGS sequence"/>
</dbReference>
<dbReference type="PROSITE" id="PS00018">
    <property type="entry name" value="EF_HAND_1"/>
    <property type="match status" value="1"/>
</dbReference>
<dbReference type="Gene3D" id="3.40.630.10">
    <property type="entry name" value="Zn peptidases"/>
    <property type="match status" value="1"/>
</dbReference>
<organism evidence="2 3">
    <name type="scientific">Mariniflexile aquimaris</name>
    <dbReference type="NCBI Taxonomy" id="881009"/>
    <lineage>
        <taxon>Bacteria</taxon>
        <taxon>Pseudomonadati</taxon>
        <taxon>Bacteroidota</taxon>
        <taxon>Flavobacteriia</taxon>
        <taxon>Flavobacteriales</taxon>
        <taxon>Flavobacteriaceae</taxon>
        <taxon>Mariniflexile</taxon>
    </lineage>
</organism>
<dbReference type="RefSeq" id="WP_379942784.1">
    <property type="nucleotide sequence ID" value="NZ_JBHTIB010000012.1"/>
</dbReference>
<sequence>MKSFFILSIIALVGTCASPKYTAKIQNLKDSIKIADSSNIMTYANTITARELSILLFQFASKEFEGRKAGEAGEKKAAQFIKAYYQKEGIPSPFGTSNYSQQVPAEFLSKNYSTSENLLAFIEGSTNPEEIVIISAHMDHLGISNNGAIYYGADDDGSGTVALMEMAQAFNQAKKDGHGPKRSIVFLHFTAEEIGKRGSEYYASHPVFPLKNTLVDLNIDMIGRVDNLHKNNDNYIYLIGSDKLSKELHFISEKINNSFFKIDLDYRYNTEQEKNRYYTRSDHYNFASKDIPVIFYFNGEHEDYHQPTDTPDKINYNLLEKRTKLIFATAWQIANQEHRLEIDKKNDILN</sequence>
<dbReference type="InterPro" id="IPR007484">
    <property type="entry name" value="Peptidase_M28"/>
</dbReference>
<evidence type="ECO:0000313" key="2">
    <source>
        <dbReference type="EMBL" id="MFD0836607.1"/>
    </source>
</evidence>
<protein>
    <submittedName>
        <fullName evidence="2">M28 family peptidase</fullName>
    </submittedName>
</protein>
<proteinExistence type="predicted"/>
<dbReference type="PANTHER" id="PTHR12147">
    <property type="entry name" value="METALLOPEPTIDASE M28 FAMILY MEMBER"/>
    <property type="match status" value="1"/>
</dbReference>
<dbReference type="Pfam" id="PF04389">
    <property type="entry name" value="Peptidase_M28"/>
    <property type="match status" value="1"/>
</dbReference>
<dbReference type="InterPro" id="IPR045175">
    <property type="entry name" value="M28_fam"/>
</dbReference>
<dbReference type="EMBL" id="JBHTIB010000012">
    <property type="protein sequence ID" value="MFD0836607.1"/>
    <property type="molecule type" value="Genomic_DNA"/>
</dbReference>
<evidence type="ECO:0000259" key="1">
    <source>
        <dbReference type="Pfam" id="PF04389"/>
    </source>
</evidence>
<feature type="domain" description="Peptidase M28" evidence="1">
    <location>
        <begin position="117"/>
        <end position="328"/>
    </location>
</feature>
<evidence type="ECO:0000313" key="3">
    <source>
        <dbReference type="Proteomes" id="UP001597011"/>
    </source>
</evidence>
<reference evidence="3" key="1">
    <citation type="journal article" date="2019" name="Int. J. Syst. Evol. Microbiol.">
        <title>The Global Catalogue of Microorganisms (GCM) 10K type strain sequencing project: providing services to taxonomists for standard genome sequencing and annotation.</title>
        <authorList>
            <consortium name="The Broad Institute Genomics Platform"/>
            <consortium name="The Broad Institute Genome Sequencing Center for Infectious Disease"/>
            <person name="Wu L."/>
            <person name="Ma J."/>
        </authorList>
    </citation>
    <scope>NUCLEOTIDE SEQUENCE [LARGE SCALE GENOMIC DNA]</scope>
    <source>
        <strain evidence="3">CCUG 60529</strain>
    </source>
</reference>
<dbReference type="PANTHER" id="PTHR12147:SF26">
    <property type="entry name" value="PEPTIDASE M28 DOMAIN-CONTAINING PROTEIN"/>
    <property type="match status" value="1"/>
</dbReference>
<dbReference type="InterPro" id="IPR018247">
    <property type="entry name" value="EF_Hand_1_Ca_BS"/>
</dbReference>
<comment type="caution">
    <text evidence="2">The sequence shown here is derived from an EMBL/GenBank/DDBJ whole genome shotgun (WGS) entry which is preliminary data.</text>
</comment>
<gene>
    <name evidence="2" type="ORF">ACFQ0I_12580</name>
</gene>
<keyword evidence="3" id="KW-1185">Reference proteome</keyword>
<accession>A0ABW3BVR0</accession>